<dbReference type="Pfam" id="PF01791">
    <property type="entry name" value="DeoC"/>
    <property type="match status" value="1"/>
</dbReference>
<dbReference type="InterPro" id="IPR002915">
    <property type="entry name" value="DeoC/FbaB/LacD_aldolase"/>
</dbReference>
<feature type="active site" description="Schiff-base intermediate with dihydroxyacetone-P" evidence="1">
    <location>
        <position position="201"/>
    </location>
</feature>
<proteinExistence type="predicted"/>
<dbReference type="Gene3D" id="3.20.20.70">
    <property type="entry name" value="Aldolase class I"/>
    <property type="match status" value="1"/>
</dbReference>
<accession>A0A0G0XDW3</accession>
<dbReference type="InterPro" id="IPR013785">
    <property type="entry name" value="Aldolase_TIM"/>
</dbReference>
<dbReference type="InterPro" id="IPR050456">
    <property type="entry name" value="DeoC/FbaB_aldolase"/>
</dbReference>
<dbReference type="PATRIC" id="fig|1618577.3.peg.380"/>
<dbReference type="PIRSF" id="PIRSF038992">
    <property type="entry name" value="Aldolase_Ia"/>
    <property type="match status" value="1"/>
</dbReference>
<protein>
    <submittedName>
        <fullName evidence="2">Fructose-bisphosphate aldolase</fullName>
    </submittedName>
</protein>
<evidence type="ECO:0000313" key="2">
    <source>
        <dbReference type="EMBL" id="KKR85942.1"/>
    </source>
</evidence>
<reference evidence="2 3" key="1">
    <citation type="journal article" date="2015" name="Nature">
        <title>rRNA introns, odd ribosomes, and small enigmatic genomes across a large radiation of phyla.</title>
        <authorList>
            <person name="Brown C.T."/>
            <person name="Hug L.A."/>
            <person name="Thomas B.C."/>
            <person name="Sharon I."/>
            <person name="Castelle C.J."/>
            <person name="Singh A."/>
            <person name="Wilkins M.J."/>
            <person name="Williams K.H."/>
            <person name="Banfield J.F."/>
        </authorList>
    </citation>
    <scope>NUCLEOTIDE SEQUENCE [LARGE SCALE GENOMIC DNA]</scope>
</reference>
<feature type="active site" description="Proton donor" evidence="1">
    <location>
        <position position="169"/>
    </location>
</feature>
<dbReference type="GO" id="GO:0004332">
    <property type="term" value="F:fructose-bisphosphate aldolase activity"/>
    <property type="evidence" value="ECO:0007669"/>
    <property type="project" value="InterPro"/>
</dbReference>
<dbReference type="SMART" id="SM01133">
    <property type="entry name" value="DeoC"/>
    <property type="match status" value="1"/>
</dbReference>
<dbReference type="SUPFAM" id="SSF51569">
    <property type="entry name" value="Aldolase"/>
    <property type="match status" value="1"/>
</dbReference>
<dbReference type="CDD" id="cd00958">
    <property type="entry name" value="DhnA"/>
    <property type="match status" value="1"/>
</dbReference>
<dbReference type="AlphaFoldDB" id="A0A0G0XDW3"/>
<comment type="caution">
    <text evidence="2">The sequence shown here is derived from an EMBL/GenBank/DDBJ whole genome shotgun (WGS) entry which is preliminary data.</text>
</comment>
<dbReference type="PANTHER" id="PTHR47916">
    <property type="entry name" value="FRUCTOSE-BISPHOSPHATE ALDOLASE CLASS 1"/>
    <property type="match status" value="1"/>
</dbReference>
<sequence>MTGISGTWDSIHSYCTLERTVMEEKFLKNGKAIFFAYDQGFEHGPTDFSDELQNYDPAKIIEIAKEAGVFTALIFHEGVAQKYYPIGGLDARSLPPLLLKLNGKTSFHKDEEPYSPQLCSVSEAIRIGASGVGYTVYIGSEHEAKMMGEFSQIEDEAHEKGLIVTMWAYPRGKHVTGKETDKDTVAYGTRIAFEMGADFVKVPYTGNVESFSWVIKSAGKTKVLIQGGSKKSEEELLAEIKGAMEAGASGVAIGRNVWQSPDPVVMAKKIAGVVYGKL</sequence>
<evidence type="ECO:0000256" key="1">
    <source>
        <dbReference type="PIRSR" id="PIRSR038992-1"/>
    </source>
</evidence>
<gene>
    <name evidence="2" type="ORF">UU32_C0026G0006</name>
</gene>
<dbReference type="PANTHER" id="PTHR47916:SF1">
    <property type="entry name" value="3-HYDROXY-5-PHOSPHONOOXYPENTANE-2,4-DIONE THIOLASE"/>
    <property type="match status" value="1"/>
</dbReference>
<dbReference type="InterPro" id="IPR041720">
    <property type="entry name" value="FbaB-like"/>
</dbReference>
<name>A0A0G0XDW3_9BACT</name>
<dbReference type="EMBL" id="LCAE01000026">
    <property type="protein sequence ID" value="KKR85942.1"/>
    <property type="molecule type" value="Genomic_DNA"/>
</dbReference>
<dbReference type="Proteomes" id="UP000033858">
    <property type="component" value="Unassembled WGS sequence"/>
</dbReference>
<evidence type="ECO:0000313" key="3">
    <source>
        <dbReference type="Proteomes" id="UP000033858"/>
    </source>
</evidence>
<organism evidence="2 3">
    <name type="scientific">Candidatus Woesebacteria bacterium GW2011_GWB1_41_10</name>
    <dbReference type="NCBI Taxonomy" id="1618577"/>
    <lineage>
        <taxon>Bacteria</taxon>
        <taxon>Candidatus Woeseibacteriota</taxon>
    </lineage>
</organism>